<evidence type="ECO:0000313" key="2">
    <source>
        <dbReference type="EMBL" id="MBT1698061.1"/>
    </source>
</evidence>
<dbReference type="InterPro" id="IPR008775">
    <property type="entry name" value="Phytyl_CoA_dOase-like"/>
</dbReference>
<protein>
    <submittedName>
        <fullName evidence="2">Phytanoyl-CoA dioxygenase family protein</fullName>
    </submittedName>
</protein>
<dbReference type="SUPFAM" id="SSF51197">
    <property type="entry name" value="Clavaminate synthase-like"/>
    <property type="match status" value="1"/>
</dbReference>
<comment type="cofactor">
    <cofactor evidence="1">
        <name>Fe(2+)</name>
        <dbReference type="ChEBI" id="CHEBI:29033"/>
    </cofactor>
</comment>
<evidence type="ECO:0000256" key="1">
    <source>
        <dbReference type="ARBA" id="ARBA00001954"/>
    </source>
</evidence>
<keyword evidence="3" id="KW-1185">Reference proteome</keyword>
<dbReference type="GO" id="GO:0005506">
    <property type="term" value="F:iron ion binding"/>
    <property type="evidence" value="ECO:0007669"/>
    <property type="project" value="UniProtKB-ARBA"/>
</dbReference>
<dbReference type="GO" id="GO:0016706">
    <property type="term" value="F:2-oxoglutarate-dependent dioxygenase activity"/>
    <property type="evidence" value="ECO:0007669"/>
    <property type="project" value="UniProtKB-ARBA"/>
</dbReference>
<sequence length="240" mass="26894">MTDLTSAIAETHQQGFAVVQQYFTTQTLDDLLREYDRIETGAPSMDNLLNRSDVVRDMAFEPRILNLVKSVIGGAAIPVTAFFLNKTQDNNWTLPWHQDIKVAVDSFAEAEGYSGWTNESGILHVIPPPRFLDKMLSVRFNLDDSDDENGGLQVLPGTHQEGLLSNEDLDHKVKTIAPLLCVSPAGSITLLKALTVHRSEASRTLRNRRILQIEYCGERLHDSLKFYDLGRDLSRQTTAL</sequence>
<dbReference type="Gene3D" id="2.60.120.620">
    <property type="entry name" value="q2cbj1_9rhob like domain"/>
    <property type="match status" value="1"/>
</dbReference>
<comment type="caution">
    <text evidence="2">The sequence shown here is derived from an EMBL/GenBank/DDBJ whole genome shotgun (WGS) entry which is preliminary data.</text>
</comment>
<dbReference type="AlphaFoldDB" id="A0AAP2GJ80"/>
<proteinExistence type="predicted"/>
<name>A0AAP2GJ80_9BACT</name>
<dbReference type="EMBL" id="JAHESF010000012">
    <property type="protein sequence ID" value="MBT1698061.1"/>
    <property type="molecule type" value="Genomic_DNA"/>
</dbReference>
<dbReference type="Pfam" id="PF05721">
    <property type="entry name" value="PhyH"/>
    <property type="match status" value="1"/>
</dbReference>
<evidence type="ECO:0000313" key="3">
    <source>
        <dbReference type="Proteomes" id="UP001319200"/>
    </source>
</evidence>
<organism evidence="2 3">
    <name type="scientific">Chryseosolibacter histidini</name>
    <dbReference type="NCBI Taxonomy" id="2782349"/>
    <lineage>
        <taxon>Bacteria</taxon>
        <taxon>Pseudomonadati</taxon>
        <taxon>Bacteroidota</taxon>
        <taxon>Cytophagia</taxon>
        <taxon>Cytophagales</taxon>
        <taxon>Chryseotaleaceae</taxon>
        <taxon>Chryseosolibacter</taxon>
    </lineage>
</organism>
<gene>
    <name evidence="2" type="ORF">KK083_14305</name>
</gene>
<keyword evidence="2" id="KW-0560">Oxidoreductase</keyword>
<dbReference type="PANTHER" id="PTHR20883">
    <property type="entry name" value="PHYTANOYL-COA DIOXYGENASE DOMAIN CONTAINING 1"/>
    <property type="match status" value="1"/>
</dbReference>
<reference evidence="2 3" key="1">
    <citation type="submission" date="2021-05" db="EMBL/GenBank/DDBJ databases">
        <title>A Polyphasic approach of four new species of the genus Ohtaekwangia: Ohtaekwangia histidinii sp. nov., Ohtaekwangia cretensis sp. nov., Ohtaekwangia indiensis sp. nov., Ohtaekwangia reichenbachii sp. nov. from diverse environment.</title>
        <authorList>
            <person name="Octaviana S."/>
        </authorList>
    </citation>
    <scope>NUCLEOTIDE SEQUENCE [LARGE SCALE GENOMIC DNA]</scope>
    <source>
        <strain evidence="2 3">PWU4</strain>
    </source>
</reference>
<dbReference type="PANTHER" id="PTHR20883:SF48">
    <property type="entry name" value="ECTOINE DIOXYGENASE"/>
    <property type="match status" value="1"/>
</dbReference>
<dbReference type="RefSeq" id="WP_254163932.1">
    <property type="nucleotide sequence ID" value="NZ_JAHESF010000012.1"/>
</dbReference>
<keyword evidence="2" id="KW-0223">Dioxygenase</keyword>
<accession>A0AAP2GJ80</accession>
<dbReference type="Proteomes" id="UP001319200">
    <property type="component" value="Unassembled WGS sequence"/>
</dbReference>